<proteinExistence type="predicted"/>
<sequence>MKKLWKADTVSSLTKLSFLLCLILTVHLVGQASAETDADGLWAGEIELGGVATSGNTKTKNFNTRLMVSNKSPKWDHKAVFTGFYTDGGSDDDTRIFTASVNSGYKLSKSSYLVAAFKYENDRLTGYDYRFNESIGYGRKLIDGDRIKLKVEAGPGGRHSRLNNGDQIDELILRAAFDLRWKISKTATLTENFLTVSGDEGTVVESTTALKSNIIGTLAMKFSFKVKWNSDPPNEVENTDTITSITLVYGF</sequence>
<dbReference type="InterPro" id="IPR007433">
    <property type="entry name" value="DUF481"/>
</dbReference>
<organism evidence="1">
    <name type="scientific">hydrothermal vent metagenome</name>
    <dbReference type="NCBI Taxonomy" id="652676"/>
    <lineage>
        <taxon>unclassified sequences</taxon>
        <taxon>metagenomes</taxon>
        <taxon>ecological metagenomes</taxon>
    </lineage>
</organism>
<gene>
    <name evidence="1" type="ORF">MNBD_NITROSPINAE04-2607</name>
</gene>
<evidence type="ECO:0000313" key="1">
    <source>
        <dbReference type="EMBL" id="VAX16227.1"/>
    </source>
</evidence>
<accession>A0A3B1CHH8</accession>
<dbReference type="Pfam" id="PF04338">
    <property type="entry name" value="DUF481"/>
    <property type="match status" value="1"/>
</dbReference>
<reference evidence="1" key="1">
    <citation type="submission" date="2018-06" db="EMBL/GenBank/DDBJ databases">
        <authorList>
            <person name="Zhirakovskaya E."/>
        </authorList>
    </citation>
    <scope>NUCLEOTIDE SEQUENCE</scope>
</reference>
<protein>
    <recommendedName>
        <fullName evidence="2">DUF481 domain-containing protein</fullName>
    </recommendedName>
</protein>
<dbReference type="AlphaFoldDB" id="A0A3B1CHH8"/>
<name>A0A3B1CHH8_9ZZZZ</name>
<evidence type="ECO:0008006" key="2">
    <source>
        <dbReference type="Google" id="ProtNLM"/>
    </source>
</evidence>
<dbReference type="EMBL" id="UOGA01000059">
    <property type="protein sequence ID" value="VAX16227.1"/>
    <property type="molecule type" value="Genomic_DNA"/>
</dbReference>